<dbReference type="Proteomes" id="UP000095342">
    <property type="component" value="Plasmid pAPV6"/>
</dbReference>
<accession>A0A1D8KCT3</accession>
<organism evidence="1 2">
    <name type="scientific">Acidihalobacter aeolianus</name>
    <dbReference type="NCBI Taxonomy" id="2792603"/>
    <lineage>
        <taxon>Bacteria</taxon>
        <taxon>Pseudomonadati</taxon>
        <taxon>Pseudomonadota</taxon>
        <taxon>Gammaproteobacteria</taxon>
        <taxon>Chromatiales</taxon>
        <taxon>Ectothiorhodospiraceae</taxon>
        <taxon>Acidihalobacter</taxon>
    </lineage>
</organism>
<dbReference type="EMBL" id="CP017449">
    <property type="protein sequence ID" value="AOV18765.1"/>
    <property type="molecule type" value="Genomic_DNA"/>
</dbReference>
<dbReference type="InterPro" id="IPR010927">
    <property type="entry name" value="T4SS_TraH"/>
</dbReference>
<evidence type="ECO:0000313" key="2">
    <source>
        <dbReference type="Proteomes" id="UP000095342"/>
    </source>
</evidence>
<reference evidence="1 2" key="1">
    <citation type="submission" date="2016-09" db="EMBL/GenBank/DDBJ databases">
        <title>Acidihalobacter prosperus V6 (DSM14174).</title>
        <authorList>
            <person name="Khaleque H.N."/>
            <person name="Ramsay J.P."/>
            <person name="Murphy R.J.T."/>
            <person name="Kaksonen A.H."/>
            <person name="Boxall N.J."/>
            <person name="Watkin E.L.J."/>
        </authorList>
    </citation>
    <scope>NUCLEOTIDE SEQUENCE [LARGE SCALE GENOMIC DNA]</scope>
    <source>
        <strain evidence="1 2">V6</strain>
        <plasmid evidence="2">papv6</plasmid>
    </source>
</reference>
<dbReference type="KEGG" id="aaeo:BJI67_16120"/>
<evidence type="ECO:0000313" key="1">
    <source>
        <dbReference type="EMBL" id="AOV18765.1"/>
    </source>
</evidence>
<gene>
    <name evidence="1" type="ORF">BJI67_16120</name>
</gene>
<keyword evidence="1" id="KW-0614">Plasmid</keyword>
<sequence length="472" mass="50295">MSFVNGQQIQAVLQQISQGVVAGLFLAAVGSLCPQCEQWITKIEDWLQKASALAINGCHMGMAIAQDMANTALSATNNKCINLAAATNNSTDVFAAQQTTCNGGSATATYLKNVWSNAFGTGSGSTSPTTANECVAMQSVYGSGNTTWALLNNVSAWQDEPYLSILLMSYMGTSSWNKATTTNPSGVYGFHEPTINADQLVHVFMCGTDPSSWTTPTYIASLGGSSGAQMYSVLTGIQNACNKQYGTGTTGGGLQLLYCATDTGQINQTSAYLPECAPGQTTGCTTAGTQSYSGCANVKAWPLSNLDSIAFSNTPVIGTTGFEYDVLNTLAEGVYDIKNDLPIAKSVIQLINISPFPLYKALNIAAVYPSVSAQIISDNAEALGTILALAYLRHILTTMSKGSDGKTLCIPRGLYRAFSKSERELHVTIQQNFKNVDQLYQHEEQIIQSVKQVNQAILQRVYAQGLMSASYR</sequence>
<proteinExistence type="predicted"/>
<name>A0A1D8KCT3_9GAMM</name>
<keyword evidence="2" id="KW-1185">Reference proteome</keyword>
<protein>
    <submittedName>
        <fullName evidence="1">Uncharacterized protein</fullName>
    </submittedName>
</protein>
<geneLocation type="plasmid" evidence="2">
    <name>papv6</name>
</geneLocation>
<dbReference type="Pfam" id="PF06122">
    <property type="entry name" value="TraH"/>
    <property type="match status" value="1"/>
</dbReference>
<dbReference type="AlphaFoldDB" id="A0A1D8KCT3"/>